<dbReference type="CDD" id="cd00082">
    <property type="entry name" value="HisKA"/>
    <property type="match status" value="1"/>
</dbReference>
<dbReference type="Gene3D" id="3.30.565.10">
    <property type="entry name" value="Histidine kinase-like ATPase, C-terminal domain"/>
    <property type="match status" value="1"/>
</dbReference>
<keyword evidence="10" id="KW-0843">Virulence</keyword>
<evidence type="ECO:0000259" key="16">
    <source>
        <dbReference type="PROSITE" id="PS50885"/>
    </source>
</evidence>
<evidence type="ECO:0000256" key="3">
    <source>
        <dbReference type="ARBA" id="ARBA00012438"/>
    </source>
</evidence>
<name>A0A1M7XW63_9FIRM</name>
<dbReference type="OrthoDB" id="9813151at2"/>
<evidence type="ECO:0000256" key="7">
    <source>
        <dbReference type="ARBA" id="ARBA00022777"/>
    </source>
</evidence>
<keyword evidence="6 14" id="KW-0812">Transmembrane</keyword>
<dbReference type="SMART" id="SM00304">
    <property type="entry name" value="HAMP"/>
    <property type="match status" value="1"/>
</dbReference>
<keyword evidence="4" id="KW-0597">Phosphoprotein</keyword>
<dbReference type="InterPro" id="IPR036097">
    <property type="entry name" value="HisK_dim/P_sf"/>
</dbReference>
<evidence type="ECO:0000256" key="6">
    <source>
        <dbReference type="ARBA" id="ARBA00022692"/>
    </source>
</evidence>
<dbReference type="PANTHER" id="PTHR45528">
    <property type="entry name" value="SENSOR HISTIDINE KINASE CPXA"/>
    <property type="match status" value="1"/>
</dbReference>
<sequence length="361" mass="41148">MKNEDSKKEKRRYRMSLRLYYSLVSITTLCSACIFSFVLVLIGMKLFYHGAFTPQVAIIVCLLVCTLTMLFGGIMLWFGAIHLIKPIEEITRAVKRIAGGDFTVHIDRKTKSSSEYEFTNEIDELARNFNTMTAELNGMDYMRKDFMSNVSHEVKTPVAAITGFSEILMEGGLSPGEEQEYLMLVNKESLRLSRLCENMLRMSRLDYQQIVAKKDKIRVDEQIRKCIIMLSEKWPDKSRNYEVDCGNLLVISDADLLTQIWVNLLDNAIKYSPEDSSIWITGKIERNNLIVAIRDEGEGISPEKQSKIFDKFYQCEESHKKQGNGLGLSIVKRIMELLGGSITCISEEGKGTIMEVKVPLL</sequence>
<dbReference type="FunFam" id="3.30.565.10:FF:000006">
    <property type="entry name" value="Sensor histidine kinase WalK"/>
    <property type="match status" value="1"/>
</dbReference>
<evidence type="ECO:0000313" key="17">
    <source>
        <dbReference type="EMBL" id="SHO42987.1"/>
    </source>
</evidence>
<dbReference type="Gene3D" id="1.10.287.130">
    <property type="match status" value="1"/>
</dbReference>
<proteinExistence type="predicted"/>
<dbReference type="SUPFAM" id="SSF55874">
    <property type="entry name" value="ATPase domain of HSP90 chaperone/DNA topoisomerase II/histidine kinase"/>
    <property type="match status" value="1"/>
</dbReference>
<keyword evidence="9" id="KW-0902">Two-component regulatory system</keyword>
<dbReference type="Pfam" id="PF00672">
    <property type="entry name" value="HAMP"/>
    <property type="match status" value="1"/>
</dbReference>
<dbReference type="InterPro" id="IPR004358">
    <property type="entry name" value="Sig_transdc_His_kin-like_C"/>
</dbReference>
<dbReference type="STRING" id="1121345.SAMN02745217_00048"/>
<dbReference type="SUPFAM" id="SSF158472">
    <property type="entry name" value="HAMP domain-like"/>
    <property type="match status" value="1"/>
</dbReference>
<dbReference type="SMART" id="SM00388">
    <property type="entry name" value="HisKA"/>
    <property type="match status" value="1"/>
</dbReference>
<dbReference type="PROSITE" id="PS50109">
    <property type="entry name" value="HIS_KIN"/>
    <property type="match status" value="1"/>
</dbReference>
<dbReference type="EMBL" id="FRFD01000003">
    <property type="protein sequence ID" value="SHO42987.1"/>
    <property type="molecule type" value="Genomic_DNA"/>
</dbReference>
<evidence type="ECO:0000256" key="2">
    <source>
        <dbReference type="ARBA" id="ARBA00004141"/>
    </source>
</evidence>
<dbReference type="GO" id="GO:0005886">
    <property type="term" value="C:plasma membrane"/>
    <property type="evidence" value="ECO:0007669"/>
    <property type="project" value="TreeGrafter"/>
</dbReference>
<feature type="transmembrane region" description="Helical" evidence="14">
    <location>
        <begin position="56"/>
        <end position="78"/>
    </location>
</feature>
<evidence type="ECO:0000256" key="10">
    <source>
        <dbReference type="ARBA" id="ARBA00023026"/>
    </source>
</evidence>
<comment type="function">
    <text evidence="12">Member of the two-component regulatory system HssS/HssR involved in intracellular heme homeostasis and tempering of staphylococcal virulence. HssS functions as a heme sensor histidine kinase which is autophosphorylated at a histidine residue and transfers its phosphate group to an aspartate residue of HssR. HssR/HssS activates the expression of hrtAB, an efflux pump, in response to extracellular heme, hemin, hemoglobin or blood.</text>
</comment>
<evidence type="ECO:0000259" key="15">
    <source>
        <dbReference type="PROSITE" id="PS50109"/>
    </source>
</evidence>
<evidence type="ECO:0000256" key="11">
    <source>
        <dbReference type="ARBA" id="ARBA00023136"/>
    </source>
</evidence>
<dbReference type="SUPFAM" id="SSF47384">
    <property type="entry name" value="Homodimeric domain of signal transducing histidine kinase"/>
    <property type="match status" value="1"/>
</dbReference>
<dbReference type="CDD" id="cd00075">
    <property type="entry name" value="HATPase"/>
    <property type="match status" value="1"/>
</dbReference>
<dbReference type="SMART" id="SM00387">
    <property type="entry name" value="HATPase_c"/>
    <property type="match status" value="1"/>
</dbReference>
<protein>
    <recommendedName>
        <fullName evidence="13">Heme sensor protein HssS</fullName>
        <ecNumber evidence="3">2.7.13.3</ecNumber>
    </recommendedName>
</protein>
<organism evidence="17 18">
    <name type="scientific">Anaerocolumna xylanovorans DSM 12503</name>
    <dbReference type="NCBI Taxonomy" id="1121345"/>
    <lineage>
        <taxon>Bacteria</taxon>
        <taxon>Bacillati</taxon>
        <taxon>Bacillota</taxon>
        <taxon>Clostridia</taxon>
        <taxon>Lachnospirales</taxon>
        <taxon>Lachnospiraceae</taxon>
        <taxon>Anaerocolumna</taxon>
    </lineage>
</organism>
<keyword evidence="7" id="KW-0418">Kinase</keyword>
<accession>A0A1M7XW63</accession>
<evidence type="ECO:0000313" key="18">
    <source>
        <dbReference type="Proteomes" id="UP000184612"/>
    </source>
</evidence>
<dbReference type="PROSITE" id="PS50885">
    <property type="entry name" value="HAMP"/>
    <property type="match status" value="1"/>
</dbReference>
<dbReference type="Pfam" id="PF00512">
    <property type="entry name" value="HisKA"/>
    <property type="match status" value="1"/>
</dbReference>
<dbReference type="InterPro" id="IPR005467">
    <property type="entry name" value="His_kinase_dom"/>
</dbReference>
<keyword evidence="11 14" id="KW-0472">Membrane</keyword>
<dbReference type="AlphaFoldDB" id="A0A1M7XW63"/>
<dbReference type="InterPro" id="IPR003660">
    <property type="entry name" value="HAMP_dom"/>
</dbReference>
<dbReference type="InterPro" id="IPR003594">
    <property type="entry name" value="HATPase_dom"/>
</dbReference>
<evidence type="ECO:0000256" key="5">
    <source>
        <dbReference type="ARBA" id="ARBA00022679"/>
    </source>
</evidence>
<dbReference type="FunFam" id="1.10.287.130:FF:000001">
    <property type="entry name" value="Two-component sensor histidine kinase"/>
    <property type="match status" value="1"/>
</dbReference>
<evidence type="ECO:0000256" key="8">
    <source>
        <dbReference type="ARBA" id="ARBA00022989"/>
    </source>
</evidence>
<dbReference type="InterPro" id="IPR003661">
    <property type="entry name" value="HisK_dim/P_dom"/>
</dbReference>
<feature type="domain" description="Histidine kinase" evidence="15">
    <location>
        <begin position="149"/>
        <end position="361"/>
    </location>
</feature>
<gene>
    <name evidence="17" type="ORF">SAMN02745217_00048</name>
</gene>
<dbReference type="InterPro" id="IPR036890">
    <property type="entry name" value="HATPase_C_sf"/>
</dbReference>
<dbReference type="PANTHER" id="PTHR45528:SF11">
    <property type="entry name" value="HISTIDINE KINASE"/>
    <property type="match status" value="1"/>
</dbReference>
<keyword evidence="5" id="KW-0808">Transferase</keyword>
<dbReference type="EC" id="2.7.13.3" evidence="3"/>
<dbReference type="InterPro" id="IPR050398">
    <property type="entry name" value="HssS/ArlS-like"/>
</dbReference>
<keyword evidence="8 14" id="KW-1133">Transmembrane helix</keyword>
<evidence type="ECO:0000256" key="1">
    <source>
        <dbReference type="ARBA" id="ARBA00000085"/>
    </source>
</evidence>
<reference evidence="17 18" key="1">
    <citation type="submission" date="2016-12" db="EMBL/GenBank/DDBJ databases">
        <authorList>
            <person name="Song W.-J."/>
            <person name="Kurnit D.M."/>
        </authorList>
    </citation>
    <scope>NUCLEOTIDE SEQUENCE [LARGE SCALE GENOMIC DNA]</scope>
    <source>
        <strain evidence="17 18">DSM 12503</strain>
    </source>
</reference>
<feature type="domain" description="HAMP" evidence="16">
    <location>
        <begin position="81"/>
        <end position="141"/>
    </location>
</feature>
<dbReference type="RefSeq" id="WP_073586816.1">
    <property type="nucleotide sequence ID" value="NZ_FRFD01000003.1"/>
</dbReference>
<dbReference type="PRINTS" id="PR00344">
    <property type="entry name" value="BCTRLSENSOR"/>
</dbReference>
<comment type="catalytic activity">
    <reaction evidence="1">
        <text>ATP + protein L-histidine = ADP + protein N-phospho-L-histidine.</text>
        <dbReference type="EC" id="2.7.13.3"/>
    </reaction>
</comment>
<evidence type="ECO:0000256" key="14">
    <source>
        <dbReference type="SAM" id="Phobius"/>
    </source>
</evidence>
<dbReference type="CDD" id="cd06225">
    <property type="entry name" value="HAMP"/>
    <property type="match status" value="1"/>
</dbReference>
<comment type="subcellular location">
    <subcellularLocation>
        <location evidence="2">Membrane</location>
        <topology evidence="2">Multi-pass membrane protein</topology>
    </subcellularLocation>
</comment>
<evidence type="ECO:0000256" key="12">
    <source>
        <dbReference type="ARBA" id="ARBA00037219"/>
    </source>
</evidence>
<evidence type="ECO:0000256" key="4">
    <source>
        <dbReference type="ARBA" id="ARBA00022553"/>
    </source>
</evidence>
<dbReference type="Proteomes" id="UP000184612">
    <property type="component" value="Unassembled WGS sequence"/>
</dbReference>
<dbReference type="GO" id="GO:0000155">
    <property type="term" value="F:phosphorelay sensor kinase activity"/>
    <property type="evidence" value="ECO:0007669"/>
    <property type="project" value="InterPro"/>
</dbReference>
<feature type="transmembrane region" description="Helical" evidence="14">
    <location>
        <begin position="20"/>
        <end position="44"/>
    </location>
</feature>
<dbReference type="Gene3D" id="6.10.340.10">
    <property type="match status" value="1"/>
</dbReference>
<evidence type="ECO:0000256" key="9">
    <source>
        <dbReference type="ARBA" id="ARBA00023012"/>
    </source>
</evidence>
<evidence type="ECO:0000256" key="13">
    <source>
        <dbReference type="ARBA" id="ARBA00040841"/>
    </source>
</evidence>
<dbReference type="Pfam" id="PF02518">
    <property type="entry name" value="HATPase_c"/>
    <property type="match status" value="1"/>
</dbReference>
<keyword evidence="18" id="KW-1185">Reference proteome</keyword>